<protein>
    <submittedName>
        <fullName evidence="6">3',5'-cyclic AMP phosphodiesterase CpdA</fullName>
    </submittedName>
</protein>
<keyword evidence="3" id="KW-0408">Iron</keyword>
<proteinExistence type="inferred from homology"/>
<dbReference type="InterPro" id="IPR050884">
    <property type="entry name" value="CNP_phosphodiesterase-III"/>
</dbReference>
<comment type="similarity">
    <text evidence="4">Belongs to the cyclic nucleotide phosphodiesterase class-III family.</text>
</comment>
<dbReference type="Gene3D" id="3.60.21.10">
    <property type="match status" value="1"/>
</dbReference>
<dbReference type="GO" id="GO:0016787">
    <property type="term" value="F:hydrolase activity"/>
    <property type="evidence" value="ECO:0007669"/>
    <property type="project" value="UniProtKB-KW"/>
</dbReference>
<dbReference type="PANTHER" id="PTHR42988:SF2">
    <property type="entry name" value="CYCLIC NUCLEOTIDE PHOSPHODIESTERASE CBUA0032-RELATED"/>
    <property type="match status" value="1"/>
</dbReference>
<name>A0A1I5HHA8_9HYPH</name>
<dbReference type="CDD" id="cd00838">
    <property type="entry name" value="MPP_superfamily"/>
    <property type="match status" value="1"/>
</dbReference>
<dbReference type="STRING" id="655353.SAMN04488056_106236"/>
<keyword evidence="1" id="KW-0479">Metal-binding</keyword>
<evidence type="ECO:0000256" key="1">
    <source>
        <dbReference type="ARBA" id="ARBA00022723"/>
    </source>
</evidence>
<sequence>MRYLMFRLAHISDPHLGPLPEATAWQLANKRIFGYVNWRRNRKGVLTTDTLDNLITDMQEQHPDHLAVTGDLVNLALPAEIANAKRWLTTLGSPEDVSVIPGNHDAYVPNARMKAEEAWRPFMSGDIAHSGPLTFPYLRVREKVAIIGVNSARATLPLLATGYFRKSQAKKLAKLLDECKEKGLFRVVMIHHPPLKRSTHWHKRLIGGSRFRKTLAKHGAELVLHGHTHLLTKDSTEGPNGRIPVICVPSASQGFGNSHKPAARFNLFDIDGEAGNWSCRLIERGYSSEDKLISELGNQMLSIPNG</sequence>
<evidence type="ECO:0000256" key="4">
    <source>
        <dbReference type="ARBA" id="ARBA00025742"/>
    </source>
</evidence>
<dbReference type="InterPro" id="IPR004843">
    <property type="entry name" value="Calcineurin-like_PHP"/>
</dbReference>
<evidence type="ECO:0000313" key="6">
    <source>
        <dbReference type="EMBL" id="SFO47623.1"/>
    </source>
</evidence>
<dbReference type="SUPFAM" id="SSF56300">
    <property type="entry name" value="Metallo-dependent phosphatases"/>
    <property type="match status" value="1"/>
</dbReference>
<keyword evidence="7" id="KW-1185">Reference proteome</keyword>
<dbReference type="GO" id="GO:0046872">
    <property type="term" value="F:metal ion binding"/>
    <property type="evidence" value="ECO:0007669"/>
    <property type="project" value="UniProtKB-KW"/>
</dbReference>
<reference evidence="6 7" key="1">
    <citation type="submission" date="2016-10" db="EMBL/GenBank/DDBJ databases">
        <authorList>
            <person name="de Groot N.N."/>
        </authorList>
    </citation>
    <scope>NUCLEOTIDE SEQUENCE [LARGE SCALE GENOMIC DNA]</scope>
    <source>
        <strain evidence="6 7">CGMCC 1.9157</strain>
    </source>
</reference>
<organism evidence="6 7">
    <name type="scientific">Cohaesibacter marisflavi</name>
    <dbReference type="NCBI Taxonomy" id="655353"/>
    <lineage>
        <taxon>Bacteria</taxon>
        <taxon>Pseudomonadati</taxon>
        <taxon>Pseudomonadota</taxon>
        <taxon>Alphaproteobacteria</taxon>
        <taxon>Hyphomicrobiales</taxon>
        <taxon>Cohaesibacteraceae</taxon>
    </lineage>
</organism>
<dbReference type="AlphaFoldDB" id="A0A1I5HHA8"/>
<dbReference type="EMBL" id="FOVR01000006">
    <property type="protein sequence ID" value="SFO47623.1"/>
    <property type="molecule type" value="Genomic_DNA"/>
</dbReference>
<feature type="domain" description="Calcineurin-like phosphoesterase" evidence="5">
    <location>
        <begin position="6"/>
        <end position="229"/>
    </location>
</feature>
<keyword evidence="2" id="KW-0378">Hydrolase</keyword>
<evidence type="ECO:0000256" key="3">
    <source>
        <dbReference type="ARBA" id="ARBA00023004"/>
    </source>
</evidence>
<gene>
    <name evidence="6" type="ORF">SAMN04488056_106236</name>
</gene>
<evidence type="ECO:0000313" key="7">
    <source>
        <dbReference type="Proteomes" id="UP000199236"/>
    </source>
</evidence>
<dbReference type="Pfam" id="PF00149">
    <property type="entry name" value="Metallophos"/>
    <property type="match status" value="1"/>
</dbReference>
<dbReference type="InterPro" id="IPR029052">
    <property type="entry name" value="Metallo-depent_PP-like"/>
</dbReference>
<dbReference type="Proteomes" id="UP000199236">
    <property type="component" value="Unassembled WGS sequence"/>
</dbReference>
<evidence type="ECO:0000256" key="2">
    <source>
        <dbReference type="ARBA" id="ARBA00022801"/>
    </source>
</evidence>
<evidence type="ECO:0000259" key="5">
    <source>
        <dbReference type="Pfam" id="PF00149"/>
    </source>
</evidence>
<dbReference type="PANTHER" id="PTHR42988">
    <property type="entry name" value="PHOSPHOHYDROLASE"/>
    <property type="match status" value="1"/>
</dbReference>
<accession>A0A1I5HHA8</accession>